<keyword evidence="7" id="KW-1185">Reference proteome</keyword>
<evidence type="ECO:0000256" key="4">
    <source>
        <dbReference type="ARBA" id="ARBA00023136"/>
    </source>
</evidence>
<dbReference type="GO" id="GO:0020037">
    <property type="term" value="F:heme binding"/>
    <property type="evidence" value="ECO:0007669"/>
    <property type="project" value="InterPro"/>
</dbReference>
<keyword evidence="4" id="KW-0472">Membrane</keyword>
<proteinExistence type="predicted"/>
<name>A0A5C7FB97_9BACT</name>
<keyword evidence="2" id="KW-0479">Metal-binding</keyword>
<dbReference type="GO" id="GO:0017003">
    <property type="term" value="P:protein-heme linkage"/>
    <property type="evidence" value="ECO:0007669"/>
    <property type="project" value="InterPro"/>
</dbReference>
<keyword evidence="2" id="KW-0349">Heme</keyword>
<evidence type="ECO:0000256" key="5">
    <source>
        <dbReference type="SAM" id="SignalP"/>
    </source>
</evidence>
<keyword evidence="2" id="KW-0408">Iron</keyword>
<dbReference type="GO" id="GO:0017004">
    <property type="term" value="P:cytochrome complex assembly"/>
    <property type="evidence" value="ECO:0007669"/>
    <property type="project" value="UniProtKB-KW"/>
</dbReference>
<evidence type="ECO:0000256" key="2">
    <source>
        <dbReference type="ARBA" id="ARBA00022617"/>
    </source>
</evidence>
<dbReference type="SUPFAM" id="SSF82093">
    <property type="entry name" value="Heme chaperone CcmE"/>
    <property type="match status" value="1"/>
</dbReference>
<feature type="chain" id="PRO_5022937101" evidence="5">
    <location>
        <begin position="25"/>
        <end position="133"/>
    </location>
</feature>
<evidence type="ECO:0000313" key="6">
    <source>
        <dbReference type="EMBL" id="TXF88122.1"/>
    </source>
</evidence>
<dbReference type="Proteomes" id="UP000321907">
    <property type="component" value="Unassembled WGS sequence"/>
</dbReference>
<evidence type="ECO:0000256" key="1">
    <source>
        <dbReference type="ARBA" id="ARBA00004370"/>
    </source>
</evidence>
<keyword evidence="5" id="KW-0732">Signal</keyword>
<protein>
    <submittedName>
        <fullName evidence="6">Cytochrome c maturation protein CcmE</fullName>
    </submittedName>
</protein>
<dbReference type="Gene3D" id="2.40.50.140">
    <property type="entry name" value="Nucleic acid-binding proteins"/>
    <property type="match status" value="1"/>
</dbReference>
<dbReference type="EMBL" id="VOXD01000026">
    <property type="protein sequence ID" value="TXF88122.1"/>
    <property type="molecule type" value="Genomic_DNA"/>
</dbReference>
<dbReference type="RefSeq" id="WP_147931748.1">
    <property type="nucleotide sequence ID" value="NZ_VOXD01000026.1"/>
</dbReference>
<dbReference type="Pfam" id="PF03100">
    <property type="entry name" value="CcmE"/>
    <property type="match status" value="1"/>
</dbReference>
<evidence type="ECO:0000256" key="3">
    <source>
        <dbReference type="ARBA" id="ARBA00022748"/>
    </source>
</evidence>
<evidence type="ECO:0000313" key="7">
    <source>
        <dbReference type="Proteomes" id="UP000321907"/>
    </source>
</evidence>
<gene>
    <name evidence="6" type="ORF">FUA23_15895</name>
</gene>
<feature type="signal peptide" evidence="5">
    <location>
        <begin position="1"/>
        <end position="24"/>
    </location>
</feature>
<accession>A0A5C7FB97</accession>
<dbReference type="InterPro" id="IPR004329">
    <property type="entry name" value="CcmE"/>
</dbReference>
<comment type="subcellular location">
    <subcellularLocation>
        <location evidence="1">Membrane</location>
    </subcellularLocation>
</comment>
<comment type="caution">
    <text evidence="6">The sequence shown here is derived from an EMBL/GenBank/DDBJ whole genome shotgun (WGS) entry which is preliminary data.</text>
</comment>
<dbReference type="OrthoDB" id="1524250at2"/>
<dbReference type="InterPro" id="IPR036127">
    <property type="entry name" value="CcmE-like_sf"/>
</dbReference>
<dbReference type="InterPro" id="IPR012340">
    <property type="entry name" value="NA-bd_OB-fold"/>
</dbReference>
<dbReference type="GO" id="GO:0005886">
    <property type="term" value="C:plasma membrane"/>
    <property type="evidence" value="ECO:0007669"/>
    <property type="project" value="InterPro"/>
</dbReference>
<keyword evidence="3" id="KW-0201">Cytochrome c-type biogenesis</keyword>
<sequence>MKKTYIIAIVMVAIAAFIASNAFAEGGVAPYANFSKAAETGESVKLVGTLVKDKPMVFEPLKDPNKFSFFLEDQDGTEREVILLKGKPQDFEMSESIVLTGRMEGSQFIAKDIQLKCPSKYKDEESMIKGLVE</sequence>
<organism evidence="6 7">
    <name type="scientific">Neolewinella aurantiaca</name>
    <dbReference type="NCBI Taxonomy" id="2602767"/>
    <lineage>
        <taxon>Bacteria</taxon>
        <taxon>Pseudomonadati</taxon>
        <taxon>Bacteroidota</taxon>
        <taxon>Saprospiria</taxon>
        <taxon>Saprospirales</taxon>
        <taxon>Lewinellaceae</taxon>
        <taxon>Neolewinella</taxon>
    </lineage>
</organism>
<reference evidence="6 7" key="1">
    <citation type="submission" date="2019-08" db="EMBL/GenBank/DDBJ databases">
        <title>Lewinella sp. strain SSH13 Genome sequencing and assembly.</title>
        <authorList>
            <person name="Kim I."/>
        </authorList>
    </citation>
    <scope>NUCLEOTIDE SEQUENCE [LARGE SCALE GENOMIC DNA]</scope>
    <source>
        <strain evidence="6 7">SSH13</strain>
    </source>
</reference>
<dbReference type="AlphaFoldDB" id="A0A5C7FB97"/>